<dbReference type="AlphaFoldDB" id="S0EWU7"/>
<dbReference type="InParanoid" id="S0EWU7"/>
<evidence type="ECO:0000313" key="2">
    <source>
        <dbReference type="Proteomes" id="UP000014227"/>
    </source>
</evidence>
<accession>S0EWU7</accession>
<sequence length="174" mass="19221">MRRKRLTFFLIVAIGFSGLFTVLGHREAFARAEHFGILLAVSSGGQSVQAFTDETPPEGGLNKRPVLTVMAGSEIQVHWRMECEYPHGVLKNVGVHFFVVHEQKAGQKPVPDPSGSAGVVDNSFTMDFKPHTVATGMIRFRITDPGTYLIRIQSENTYQIAGHEHFSAVDLVVQ</sequence>
<gene>
    <name evidence="1" type="ORF">CCALI_00403</name>
</gene>
<proteinExistence type="predicted"/>
<name>S0EWU7_CHTCT</name>
<keyword evidence="2" id="KW-1185">Reference proteome</keyword>
<dbReference type="KEGG" id="ccz:CCALI_00403"/>
<dbReference type="Proteomes" id="UP000014227">
    <property type="component" value="Chromosome I"/>
</dbReference>
<dbReference type="EMBL" id="HF951689">
    <property type="protein sequence ID" value="CCW34238.1"/>
    <property type="molecule type" value="Genomic_DNA"/>
</dbReference>
<dbReference type="eggNOG" id="ENOG5034B03">
    <property type="taxonomic scope" value="Bacteria"/>
</dbReference>
<organism evidence="1 2">
    <name type="scientific">Chthonomonas calidirosea (strain DSM 23976 / ICMP 18418 / T49)</name>
    <dbReference type="NCBI Taxonomy" id="1303518"/>
    <lineage>
        <taxon>Bacteria</taxon>
        <taxon>Bacillati</taxon>
        <taxon>Armatimonadota</taxon>
        <taxon>Chthonomonadia</taxon>
        <taxon>Chthonomonadales</taxon>
        <taxon>Chthonomonadaceae</taxon>
        <taxon>Chthonomonas</taxon>
    </lineage>
</organism>
<dbReference type="RefSeq" id="WP_016481800.1">
    <property type="nucleotide sequence ID" value="NC_021487.1"/>
</dbReference>
<reference evidence="2" key="1">
    <citation type="submission" date="2013-03" db="EMBL/GenBank/DDBJ databases">
        <title>Genome sequence of Chthonomonas calidirosea, the first sequenced genome from the Armatimonadetes phylum (formally candidate division OP10).</title>
        <authorList>
            <person name="Lee K.C.Y."/>
            <person name="Morgan X.C."/>
            <person name="Dunfield P.F."/>
            <person name="Tamas I."/>
            <person name="Houghton K.M."/>
            <person name="Vyssotski M."/>
            <person name="Ryan J.L.J."/>
            <person name="Lagutin K."/>
            <person name="McDonald I.R."/>
            <person name="Stott M.B."/>
        </authorList>
    </citation>
    <scope>NUCLEOTIDE SEQUENCE [LARGE SCALE GENOMIC DNA]</scope>
    <source>
        <strain evidence="2">DSM 23976 / ICMP 18418 / T49</strain>
    </source>
</reference>
<dbReference type="PATRIC" id="fig|1303518.3.peg.409"/>
<protein>
    <submittedName>
        <fullName evidence="1">Uncharacterized protein</fullName>
    </submittedName>
</protein>
<evidence type="ECO:0000313" key="1">
    <source>
        <dbReference type="EMBL" id="CCW34238.1"/>
    </source>
</evidence>
<dbReference type="HOGENOM" id="CLU_1593439_0_0_0"/>
<dbReference type="STRING" id="454171.CP488_00753"/>